<dbReference type="AlphaFoldDB" id="A0A2N5D8F1"/>
<organism evidence="2 3">
    <name type="scientific">Caulobacter zeae</name>
    <dbReference type="NCBI Taxonomy" id="2055137"/>
    <lineage>
        <taxon>Bacteria</taxon>
        <taxon>Pseudomonadati</taxon>
        <taxon>Pseudomonadota</taxon>
        <taxon>Alphaproteobacteria</taxon>
        <taxon>Caulobacterales</taxon>
        <taxon>Caulobacteraceae</taxon>
        <taxon>Caulobacter</taxon>
    </lineage>
</organism>
<feature type="domain" description="VOC" evidence="1">
    <location>
        <begin position="4"/>
        <end position="125"/>
    </location>
</feature>
<name>A0A2N5D8F1_9CAUL</name>
<proteinExistence type="predicted"/>
<dbReference type="OrthoDB" id="9804907at2"/>
<accession>A0A2N5D8F1</accession>
<dbReference type="InterPro" id="IPR029068">
    <property type="entry name" value="Glyas_Bleomycin-R_OHBP_Dase"/>
</dbReference>
<dbReference type="PROSITE" id="PS51819">
    <property type="entry name" value="VOC"/>
    <property type="match status" value="1"/>
</dbReference>
<comment type="caution">
    <text evidence="2">The sequence shown here is derived from an EMBL/GenBank/DDBJ whole genome shotgun (WGS) entry which is preliminary data.</text>
</comment>
<evidence type="ECO:0000313" key="3">
    <source>
        <dbReference type="Proteomes" id="UP000234479"/>
    </source>
</evidence>
<sequence>MLAQFDASPTLPVKDLARARRFYEDVLGLPPEGDSEMGVQAYRAGGVSLTVYESEFAGTNQGTAVTWPVGGRFDAVVAALRDKGVAFETYDMPGITVEDGVHLAGDMRLVWFKDPDGNIHHVGSF</sequence>
<dbReference type="InterPro" id="IPR004360">
    <property type="entry name" value="Glyas_Fos-R_dOase_dom"/>
</dbReference>
<keyword evidence="3" id="KW-1185">Reference proteome</keyword>
<dbReference type="EMBL" id="PJRS01000040">
    <property type="protein sequence ID" value="PLR22236.1"/>
    <property type="molecule type" value="Genomic_DNA"/>
</dbReference>
<dbReference type="InterPro" id="IPR037523">
    <property type="entry name" value="VOC_core"/>
</dbReference>
<dbReference type="CDD" id="cd06587">
    <property type="entry name" value="VOC"/>
    <property type="match status" value="1"/>
</dbReference>
<protein>
    <submittedName>
        <fullName evidence="2">Glyoxalase</fullName>
    </submittedName>
</protein>
<evidence type="ECO:0000259" key="1">
    <source>
        <dbReference type="PROSITE" id="PS51819"/>
    </source>
</evidence>
<reference evidence="2 3" key="1">
    <citation type="submission" date="2017-12" db="EMBL/GenBank/DDBJ databases">
        <title>The genome sequence of Caulobacter sp. 410.</title>
        <authorList>
            <person name="Gao J."/>
            <person name="Mao X."/>
            <person name="Sun J."/>
        </authorList>
    </citation>
    <scope>NUCLEOTIDE SEQUENCE [LARGE SCALE GENOMIC DNA]</scope>
    <source>
        <strain evidence="2 3">410</strain>
    </source>
</reference>
<dbReference type="Pfam" id="PF00903">
    <property type="entry name" value="Glyoxalase"/>
    <property type="match status" value="1"/>
</dbReference>
<evidence type="ECO:0000313" key="2">
    <source>
        <dbReference type="EMBL" id="PLR22236.1"/>
    </source>
</evidence>
<dbReference type="Proteomes" id="UP000234479">
    <property type="component" value="Unassembled WGS sequence"/>
</dbReference>
<dbReference type="Gene3D" id="3.10.180.10">
    <property type="entry name" value="2,3-Dihydroxybiphenyl 1,2-Dioxygenase, domain 1"/>
    <property type="match status" value="1"/>
</dbReference>
<gene>
    <name evidence="2" type="ORF">SGCZBJ_19345</name>
</gene>
<dbReference type="SUPFAM" id="SSF54593">
    <property type="entry name" value="Glyoxalase/Bleomycin resistance protein/Dihydroxybiphenyl dioxygenase"/>
    <property type="match status" value="1"/>
</dbReference>
<dbReference type="RefSeq" id="WP_101719576.1">
    <property type="nucleotide sequence ID" value="NZ_PJRS01000040.1"/>
</dbReference>